<name>A0ABM7GZZ3_CUTAC</name>
<dbReference type="EMBL" id="AP019723">
    <property type="protein sequence ID" value="BBK84766.1"/>
    <property type="molecule type" value="Genomic_DNA"/>
</dbReference>
<protein>
    <submittedName>
        <fullName evidence="2">Uncharacterized protein</fullName>
    </submittedName>
</protein>
<evidence type="ECO:0000313" key="3">
    <source>
        <dbReference type="Proteomes" id="UP000318594"/>
    </source>
</evidence>
<feature type="region of interest" description="Disordered" evidence="1">
    <location>
        <begin position="1"/>
        <end position="27"/>
    </location>
</feature>
<accession>A0ABM7GZZ3</accession>
<sequence length="95" mass="10414">MAVQQQGGTTRIGTFRRPLGDQGDTAGLGFVEGHADSDFIEEPGHVVTHLDLAPSVLWTKILRVDLNHSRADVDNFGLRAIWPVDKVLDGHTEQI</sequence>
<organism evidence="2 3">
    <name type="scientific">Cutibacterium acnes subsp. acnes</name>
    <dbReference type="NCBI Taxonomy" id="1734925"/>
    <lineage>
        <taxon>Bacteria</taxon>
        <taxon>Bacillati</taxon>
        <taxon>Actinomycetota</taxon>
        <taxon>Actinomycetes</taxon>
        <taxon>Propionibacteriales</taxon>
        <taxon>Propionibacteriaceae</taxon>
        <taxon>Cutibacterium</taxon>
    </lineage>
</organism>
<dbReference type="Proteomes" id="UP000318594">
    <property type="component" value="Chromosome"/>
</dbReference>
<evidence type="ECO:0000256" key="1">
    <source>
        <dbReference type="SAM" id="MobiDB-lite"/>
    </source>
</evidence>
<gene>
    <name evidence="2" type="ORF">CacPP4_13810</name>
</gene>
<evidence type="ECO:0000313" key="2">
    <source>
        <dbReference type="EMBL" id="BBK84766.1"/>
    </source>
</evidence>
<proteinExistence type="predicted"/>
<feature type="compositionally biased region" description="Polar residues" evidence="1">
    <location>
        <begin position="1"/>
        <end position="12"/>
    </location>
</feature>
<reference evidence="2 3" key="1">
    <citation type="submission" date="2019-06" db="EMBL/GenBank/DDBJ databases">
        <title>Complete genome sequence of Cutibacterium acnes subsp. acnes NBRC 107605.</title>
        <authorList>
            <person name="Miura T."/>
            <person name="Furukawa M."/>
            <person name="Shimamura M."/>
            <person name="Ohyama Y."/>
            <person name="Yamazoe A."/>
            <person name="Kawasaki H."/>
        </authorList>
    </citation>
    <scope>NUCLEOTIDE SEQUENCE [LARGE SCALE GENOMIC DNA]</scope>
    <source>
        <strain evidence="2 3">NBRC 107605</strain>
    </source>
</reference>
<keyword evidence="3" id="KW-1185">Reference proteome</keyword>